<feature type="compositionally biased region" description="Polar residues" evidence="1">
    <location>
        <begin position="25"/>
        <end position="34"/>
    </location>
</feature>
<accession>G7LJG6</accession>
<dbReference type="Gramene" id="rna49126">
    <property type="protein sequence ID" value="RHN42657.1"/>
    <property type="gene ID" value="gene49126"/>
</dbReference>
<dbReference type="Proteomes" id="UP000002051">
    <property type="component" value="Chromosome 8"/>
</dbReference>
<proteinExistence type="predicted"/>
<reference evidence="4" key="3">
    <citation type="submission" date="2015-04" db="UniProtKB">
        <authorList>
            <consortium name="EnsemblPlants"/>
        </authorList>
    </citation>
    <scope>IDENTIFICATION</scope>
    <source>
        <strain evidence="4">cv. Jemalong A17</strain>
    </source>
</reference>
<evidence type="ECO:0000313" key="4">
    <source>
        <dbReference type="EnsemblPlants" id="AET04271"/>
    </source>
</evidence>
<dbReference type="AlphaFoldDB" id="G7LJG6"/>
<evidence type="ECO:0000313" key="3">
    <source>
        <dbReference type="EMBL" id="RHN42657.1"/>
    </source>
</evidence>
<protein>
    <submittedName>
        <fullName evidence="2 4">Uncharacterized protein</fullName>
    </submittedName>
</protein>
<organism evidence="2 5">
    <name type="scientific">Medicago truncatula</name>
    <name type="common">Barrel medic</name>
    <name type="synonym">Medicago tribuloides</name>
    <dbReference type="NCBI Taxonomy" id="3880"/>
    <lineage>
        <taxon>Eukaryota</taxon>
        <taxon>Viridiplantae</taxon>
        <taxon>Streptophyta</taxon>
        <taxon>Embryophyta</taxon>
        <taxon>Tracheophyta</taxon>
        <taxon>Spermatophyta</taxon>
        <taxon>Magnoliopsida</taxon>
        <taxon>eudicotyledons</taxon>
        <taxon>Gunneridae</taxon>
        <taxon>Pentapetalae</taxon>
        <taxon>rosids</taxon>
        <taxon>fabids</taxon>
        <taxon>Fabales</taxon>
        <taxon>Fabaceae</taxon>
        <taxon>Papilionoideae</taxon>
        <taxon>50 kb inversion clade</taxon>
        <taxon>NPAAA clade</taxon>
        <taxon>Hologalegina</taxon>
        <taxon>IRL clade</taxon>
        <taxon>Trifolieae</taxon>
        <taxon>Medicago</taxon>
    </lineage>
</organism>
<sequence>MDGSSVTESLDSVWFYTNILTNSTYEPSLTHPFSPSSPPKTDLQSESQNIHNKTAACQKSSSSAVEEEVVKKSERETKKRERRIRKFKKKGSSSSNNNKHEIVQMLETGQQNEMPPLDDDVAMKKHLKAWAYAVAISNEPISKVHLMNSQV</sequence>
<dbReference type="EMBL" id="PSQE01000008">
    <property type="protein sequence ID" value="RHN42657.1"/>
    <property type="molecule type" value="Genomic_DNA"/>
</dbReference>
<dbReference type="HOGENOM" id="CLU_1449951_0_0_1"/>
<dbReference type="Proteomes" id="UP000265566">
    <property type="component" value="Chromosome 8"/>
</dbReference>
<evidence type="ECO:0000313" key="2">
    <source>
        <dbReference type="EMBL" id="AET04271.1"/>
    </source>
</evidence>
<keyword evidence="5" id="KW-1185">Reference proteome</keyword>
<reference evidence="3" key="5">
    <citation type="journal article" date="2018" name="Nat. Plants">
        <title>Whole-genome landscape of Medicago truncatula symbiotic genes.</title>
        <authorList>
            <person name="Pecrix Y."/>
            <person name="Gamas P."/>
            <person name="Carrere S."/>
        </authorList>
    </citation>
    <scope>NUCLEOTIDE SEQUENCE</scope>
    <source>
        <tissue evidence="3">Leaves</tissue>
    </source>
</reference>
<reference evidence="2 5" key="2">
    <citation type="journal article" date="2014" name="BMC Genomics">
        <title>An improved genome release (version Mt4.0) for the model legume Medicago truncatula.</title>
        <authorList>
            <person name="Tang H."/>
            <person name="Krishnakumar V."/>
            <person name="Bidwell S."/>
            <person name="Rosen B."/>
            <person name="Chan A."/>
            <person name="Zhou S."/>
            <person name="Gentzbittel L."/>
            <person name="Childs K.L."/>
            <person name="Yandell M."/>
            <person name="Gundlach H."/>
            <person name="Mayer K.F."/>
            <person name="Schwartz D.C."/>
            <person name="Town C.D."/>
        </authorList>
    </citation>
    <scope>GENOME REANNOTATION</scope>
    <source>
        <strain evidence="4 5">cv. Jemalong A17</strain>
    </source>
</reference>
<dbReference type="EnsemblPlants" id="AET04271">
    <property type="protein sequence ID" value="AET04271"/>
    <property type="gene ID" value="MTR_8g086620"/>
</dbReference>
<feature type="compositionally biased region" description="Basic and acidic residues" evidence="1">
    <location>
        <begin position="68"/>
        <end position="79"/>
    </location>
</feature>
<reference evidence="2 5" key="1">
    <citation type="journal article" date="2011" name="Nature">
        <title>The Medicago genome provides insight into the evolution of rhizobial symbioses.</title>
        <authorList>
            <person name="Young N.D."/>
            <person name="Debelle F."/>
            <person name="Oldroyd G.E."/>
            <person name="Geurts R."/>
            <person name="Cannon S.B."/>
            <person name="Udvardi M.K."/>
            <person name="Benedito V.A."/>
            <person name="Mayer K.F."/>
            <person name="Gouzy J."/>
            <person name="Schoof H."/>
            <person name="Van de Peer Y."/>
            <person name="Proost S."/>
            <person name="Cook D.R."/>
            <person name="Meyers B.C."/>
            <person name="Spannagl M."/>
            <person name="Cheung F."/>
            <person name="De Mita S."/>
            <person name="Krishnakumar V."/>
            <person name="Gundlach H."/>
            <person name="Zhou S."/>
            <person name="Mudge J."/>
            <person name="Bharti A.K."/>
            <person name="Murray J.D."/>
            <person name="Naoumkina M.A."/>
            <person name="Rosen B."/>
            <person name="Silverstein K.A."/>
            <person name="Tang H."/>
            <person name="Rombauts S."/>
            <person name="Zhao P.X."/>
            <person name="Zhou P."/>
            <person name="Barbe V."/>
            <person name="Bardou P."/>
            <person name="Bechner M."/>
            <person name="Bellec A."/>
            <person name="Berger A."/>
            <person name="Berges H."/>
            <person name="Bidwell S."/>
            <person name="Bisseling T."/>
            <person name="Choisne N."/>
            <person name="Couloux A."/>
            <person name="Denny R."/>
            <person name="Deshpande S."/>
            <person name="Dai X."/>
            <person name="Doyle J.J."/>
            <person name="Dudez A.M."/>
            <person name="Farmer A.D."/>
            <person name="Fouteau S."/>
            <person name="Franken C."/>
            <person name="Gibelin C."/>
            <person name="Gish J."/>
            <person name="Goldstein S."/>
            <person name="Gonzalez A.J."/>
            <person name="Green P.J."/>
            <person name="Hallab A."/>
            <person name="Hartog M."/>
            <person name="Hua A."/>
            <person name="Humphray S.J."/>
            <person name="Jeong D.H."/>
            <person name="Jing Y."/>
            <person name="Jocker A."/>
            <person name="Kenton S.M."/>
            <person name="Kim D.J."/>
            <person name="Klee K."/>
            <person name="Lai H."/>
            <person name="Lang C."/>
            <person name="Lin S."/>
            <person name="Macmil S.L."/>
            <person name="Magdelenat G."/>
            <person name="Matthews L."/>
            <person name="McCorrison J."/>
            <person name="Monaghan E.L."/>
            <person name="Mun J.H."/>
            <person name="Najar F.Z."/>
            <person name="Nicholson C."/>
            <person name="Noirot C."/>
            <person name="O'Bleness M."/>
            <person name="Paule C.R."/>
            <person name="Poulain J."/>
            <person name="Prion F."/>
            <person name="Qin B."/>
            <person name="Qu C."/>
            <person name="Retzel E.F."/>
            <person name="Riddle C."/>
            <person name="Sallet E."/>
            <person name="Samain S."/>
            <person name="Samson N."/>
            <person name="Sanders I."/>
            <person name="Saurat O."/>
            <person name="Scarpelli C."/>
            <person name="Schiex T."/>
            <person name="Segurens B."/>
            <person name="Severin A.J."/>
            <person name="Sherrier D.J."/>
            <person name="Shi R."/>
            <person name="Sims S."/>
            <person name="Singer S.R."/>
            <person name="Sinharoy S."/>
            <person name="Sterck L."/>
            <person name="Viollet A."/>
            <person name="Wang B.B."/>
            <person name="Wang K."/>
            <person name="Wang M."/>
            <person name="Wang X."/>
            <person name="Warfsmann J."/>
            <person name="Weissenbach J."/>
            <person name="White D.D."/>
            <person name="White J.D."/>
            <person name="Wiley G.B."/>
            <person name="Wincker P."/>
            <person name="Xing Y."/>
            <person name="Yang L."/>
            <person name="Yao Z."/>
            <person name="Ying F."/>
            <person name="Zhai J."/>
            <person name="Zhou L."/>
            <person name="Zuber A."/>
            <person name="Denarie J."/>
            <person name="Dixon R.A."/>
            <person name="May G.D."/>
            <person name="Schwartz D.C."/>
            <person name="Rogers J."/>
            <person name="Quetier F."/>
            <person name="Town C.D."/>
            <person name="Roe B.A."/>
        </authorList>
    </citation>
    <scope>NUCLEOTIDE SEQUENCE [LARGE SCALE GENOMIC DNA]</scope>
    <source>
        <strain evidence="2">A17</strain>
        <strain evidence="4 5">cv. Jemalong A17</strain>
    </source>
</reference>
<name>G7LJG6_MEDTR</name>
<dbReference type="OMA" id="IFACTHH"/>
<feature type="region of interest" description="Disordered" evidence="1">
    <location>
        <begin position="25"/>
        <end position="115"/>
    </location>
</feature>
<feature type="compositionally biased region" description="Basic residues" evidence="1">
    <location>
        <begin position="80"/>
        <end position="91"/>
    </location>
</feature>
<reference evidence="6" key="4">
    <citation type="journal article" date="2018" name="Nat. Plants">
        <title>Whole-genome landscape of Medicago truncatula symbiotic genes.</title>
        <authorList>
            <person name="Pecrix Y."/>
            <person name="Staton S.E."/>
            <person name="Sallet E."/>
            <person name="Lelandais-Briere C."/>
            <person name="Moreau S."/>
            <person name="Carrere S."/>
            <person name="Blein T."/>
            <person name="Jardinaud M.F."/>
            <person name="Latrasse D."/>
            <person name="Zouine M."/>
            <person name="Zahm M."/>
            <person name="Kreplak J."/>
            <person name="Mayjonade B."/>
            <person name="Satge C."/>
            <person name="Perez M."/>
            <person name="Cauet S."/>
            <person name="Marande W."/>
            <person name="Chantry-Darmon C."/>
            <person name="Lopez-Roques C."/>
            <person name="Bouchez O."/>
            <person name="Berard A."/>
            <person name="Debelle F."/>
            <person name="Munos S."/>
            <person name="Bendahmane A."/>
            <person name="Berges H."/>
            <person name="Niebel A."/>
            <person name="Buitink J."/>
            <person name="Frugier F."/>
            <person name="Benhamed M."/>
            <person name="Crespi M."/>
            <person name="Gouzy J."/>
            <person name="Gamas P."/>
        </authorList>
    </citation>
    <scope>NUCLEOTIDE SEQUENCE [LARGE SCALE GENOMIC DNA]</scope>
    <source>
        <strain evidence="6">cv. Jemalong A17</strain>
    </source>
</reference>
<gene>
    <name evidence="2" type="ordered locus">MTR_8g086620</name>
    <name evidence="3" type="ORF">MtrunA17_Chr8g0379291</name>
</gene>
<evidence type="ECO:0000313" key="5">
    <source>
        <dbReference type="Proteomes" id="UP000002051"/>
    </source>
</evidence>
<dbReference type="PaxDb" id="3880-AET04271"/>
<evidence type="ECO:0000256" key="1">
    <source>
        <dbReference type="SAM" id="MobiDB-lite"/>
    </source>
</evidence>
<feature type="compositionally biased region" description="Polar residues" evidence="1">
    <location>
        <begin position="42"/>
        <end position="58"/>
    </location>
</feature>
<dbReference type="EMBL" id="CM001224">
    <property type="protein sequence ID" value="AET04271.1"/>
    <property type="molecule type" value="Genomic_DNA"/>
</dbReference>
<evidence type="ECO:0000313" key="6">
    <source>
        <dbReference type="Proteomes" id="UP000265566"/>
    </source>
</evidence>